<dbReference type="AlphaFoldDB" id="A0A656Z837"/>
<reference evidence="1" key="1">
    <citation type="submission" date="2016-02" db="EMBL/GenBank/DDBJ databases">
        <title>Genomic sequences of Ochrobactrum anthropi.</title>
        <authorList>
            <person name="Chudasama K.S."/>
            <person name="Thaker V.S."/>
        </authorList>
    </citation>
    <scope>NUCLEOTIDE SEQUENCE [LARGE SCALE GENOMIC DNA]</scope>
    <source>
        <strain evidence="1">SUBG007</strain>
    </source>
</reference>
<organism evidence="1">
    <name type="scientific">Brucella anthropi</name>
    <name type="common">Ochrobactrum anthropi</name>
    <dbReference type="NCBI Taxonomy" id="529"/>
    <lineage>
        <taxon>Bacteria</taxon>
        <taxon>Pseudomonadati</taxon>
        <taxon>Pseudomonadota</taxon>
        <taxon>Alphaproteobacteria</taxon>
        <taxon>Hyphomicrobiales</taxon>
        <taxon>Brucellaceae</taxon>
        <taxon>Brucella/Ochrobactrum group</taxon>
        <taxon>Brucella</taxon>
    </lineage>
</organism>
<dbReference type="EMBL" id="LUAY01002275">
    <property type="protein sequence ID" value="KYB45875.1"/>
    <property type="molecule type" value="Genomic_DNA"/>
</dbReference>
<proteinExistence type="predicted"/>
<comment type="caution">
    <text evidence="1">The sequence shown here is derived from an EMBL/GenBank/DDBJ whole genome shotgun (WGS) entry which is preliminary data.</text>
</comment>
<sequence length="89" mass="10026">MTSEVRVGASDWRQGRGYIHTYICEKIASSTVGNRYGILMILHELGLEITGQTIDSVSVSNPQTGNRFTLRGKIYHENWTRTGLVNNQQ</sequence>
<evidence type="ECO:0000313" key="1">
    <source>
        <dbReference type="EMBL" id="KYB45875.1"/>
    </source>
</evidence>
<gene>
    <name evidence="1" type="ORF">AB664_31335</name>
</gene>
<name>A0A656Z837_BRUAN</name>
<protein>
    <submittedName>
        <fullName evidence="1">Uncharacterized protein</fullName>
    </submittedName>
</protein>
<accession>A0A656Z837</accession>